<comment type="similarity">
    <text evidence="2">Belongs to the acyltransferase 3 family.</text>
</comment>
<sequence length="371" mass="40473">MAAQTTVSSSRVEWVDVAKGACILLVVLFHATNFMITRGYGSESWVAFNAFLEPIRMPLFFLVAGLFASKVLGTSWSNIWRRRVMLMLYLYGLWLLLRFGFFALVPGASLTGEESSPFNLLTALVVPHNGLWFVYALALYFAAAKLLADRDPRIQISVAFTVSLAAYSADFMPWTWQNMGAYFLFFLIGVNGKEILLTLARWTSIPAIALLAISYSAGFYAVNNSELGEFSLARIMLTLLGLALGVLAAARLRWGVGVRVLSTLGTVTLPVYLMHEIAMGSFAYALLSTGVLPADSVMRAAGPVVVALAGICGGLLLHKLLLSLKATWLFALPNWLLPKKAPELTKPETSTHLGDLVRTPVDAGLADSERR</sequence>
<feature type="transmembrane region" description="Helical" evidence="7">
    <location>
        <begin position="20"/>
        <end position="37"/>
    </location>
</feature>
<name>A0A916UHA8_9ACTN</name>
<feature type="transmembrane region" description="Helical" evidence="7">
    <location>
        <begin position="88"/>
        <end position="108"/>
    </location>
</feature>
<evidence type="ECO:0000256" key="5">
    <source>
        <dbReference type="ARBA" id="ARBA00022989"/>
    </source>
</evidence>
<dbReference type="Pfam" id="PF01757">
    <property type="entry name" value="Acyl_transf_3"/>
    <property type="match status" value="1"/>
</dbReference>
<dbReference type="InterPro" id="IPR002656">
    <property type="entry name" value="Acyl_transf_3_dom"/>
</dbReference>
<organism evidence="9 10">
    <name type="scientific">Hoyosella rhizosphaerae</name>
    <dbReference type="NCBI Taxonomy" id="1755582"/>
    <lineage>
        <taxon>Bacteria</taxon>
        <taxon>Bacillati</taxon>
        <taxon>Actinomycetota</taxon>
        <taxon>Actinomycetes</taxon>
        <taxon>Mycobacteriales</taxon>
        <taxon>Hoyosellaceae</taxon>
        <taxon>Hoyosella</taxon>
    </lineage>
</organism>
<evidence type="ECO:0000256" key="3">
    <source>
        <dbReference type="ARBA" id="ARBA00022475"/>
    </source>
</evidence>
<keyword evidence="10" id="KW-1185">Reference proteome</keyword>
<evidence type="ECO:0000259" key="8">
    <source>
        <dbReference type="Pfam" id="PF01757"/>
    </source>
</evidence>
<evidence type="ECO:0000256" key="2">
    <source>
        <dbReference type="ARBA" id="ARBA00007400"/>
    </source>
</evidence>
<feature type="transmembrane region" description="Helical" evidence="7">
    <location>
        <begin position="264"/>
        <end position="285"/>
    </location>
</feature>
<keyword evidence="3" id="KW-1003">Cell membrane</keyword>
<evidence type="ECO:0000256" key="6">
    <source>
        <dbReference type="ARBA" id="ARBA00023136"/>
    </source>
</evidence>
<keyword evidence="5 7" id="KW-1133">Transmembrane helix</keyword>
<proteinExistence type="inferred from homology"/>
<comment type="subcellular location">
    <subcellularLocation>
        <location evidence="1">Cell membrane</location>
        <topology evidence="1">Multi-pass membrane protein</topology>
    </subcellularLocation>
</comment>
<accession>A0A916UHA8</accession>
<dbReference type="GO" id="GO:0016413">
    <property type="term" value="F:O-acetyltransferase activity"/>
    <property type="evidence" value="ECO:0007669"/>
    <property type="project" value="TreeGrafter"/>
</dbReference>
<keyword evidence="9" id="KW-0808">Transferase</keyword>
<feature type="domain" description="Acyltransferase 3" evidence="8">
    <location>
        <begin position="13"/>
        <end position="316"/>
    </location>
</feature>
<feature type="transmembrane region" description="Helical" evidence="7">
    <location>
        <begin position="57"/>
        <end position="76"/>
    </location>
</feature>
<evidence type="ECO:0000256" key="7">
    <source>
        <dbReference type="SAM" id="Phobius"/>
    </source>
</evidence>
<feature type="transmembrane region" description="Helical" evidence="7">
    <location>
        <begin position="199"/>
        <end position="220"/>
    </location>
</feature>
<feature type="transmembrane region" description="Helical" evidence="7">
    <location>
        <begin position="120"/>
        <end position="142"/>
    </location>
</feature>
<dbReference type="AlphaFoldDB" id="A0A916UHA8"/>
<evidence type="ECO:0000313" key="9">
    <source>
        <dbReference type="EMBL" id="GGC73682.1"/>
    </source>
</evidence>
<gene>
    <name evidence="9" type="ORF">GCM10011410_28540</name>
</gene>
<dbReference type="PANTHER" id="PTHR40074:SF4">
    <property type="entry name" value="INNER MEMBRANE PROTEIN YCFT"/>
    <property type="match status" value="1"/>
</dbReference>
<evidence type="ECO:0000256" key="1">
    <source>
        <dbReference type="ARBA" id="ARBA00004651"/>
    </source>
</evidence>
<reference evidence="9" key="2">
    <citation type="submission" date="2020-09" db="EMBL/GenBank/DDBJ databases">
        <authorList>
            <person name="Sun Q."/>
            <person name="Zhou Y."/>
        </authorList>
    </citation>
    <scope>NUCLEOTIDE SEQUENCE</scope>
    <source>
        <strain evidence="9">CGMCC 1.15478</strain>
    </source>
</reference>
<feature type="transmembrane region" description="Helical" evidence="7">
    <location>
        <begin position="154"/>
        <end position="169"/>
    </location>
</feature>
<keyword evidence="9" id="KW-0012">Acyltransferase</keyword>
<dbReference type="GO" id="GO:0005886">
    <property type="term" value="C:plasma membrane"/>
    <property type="evidence" value="ECO:0007669"/>
    <property type="project" value="UniProtKB-SubCell"/>
</dbReference>
<comment type="caution">
    <text evidence="9">The sequence shown here is derived from an EMBL/GenBank/DDBJ whole genome shotgun (WGS) entry which is preliminary data.</text>
</comment>
<feature type="transmembrane region" description="Helical" evidence="7">
    <location>
        <begin position="232"/>
        <end position="252"/>
    </location>
</feature>
<evidence type="ECO:0000256" key="4">
    <source>
        <dbReference type="ARBA" id="ARBA00022692"/>
    </source>
</evidence>
<evidence type="ECO:0000313" key="10">
    <source>
        <dbReference type="Proteomes" id="UP000641514"/>
    </source>
</evidence>
<dbReference type="Proteomes" id="UP000641514">
    <property type="component" value="Unassembled WGS sequence"/>
</dbReference>
<keyword evidence="6 7" id="KW-0472">Membrane</keyword>
<reference evidence="9" key="1">
    <citation type="journal article" date="2014" name="Int. J. Syst. Evol. Microbiol.">
        <title>Complete genome sequence of Corynebacterium casei LMG S-19264T (=DSM 44701T), isolated from a smear-ripened cheese.</title>
        <authorList>
            <consortium name="US DOE Joint Genome Institute (JGI-PGF)"/>
            <person name="Walter F."/>
            <person name="Albersmeier A."/>
            <person name="Kalinowski J."/>
            <person name="Ruckert C."/>
        </authorList>
    </citation>
    <scope>NUCLEOTIDE SEQUENCE</scope>
    <source>
        <strain evidence="9">CGMCC 1.15478</strain>
    </source>
</reference>
<feature type="transmembrane region" description="Helical" evidence="7">
    <location>
        <begin position="297"/>
        <end position="317"/>
    </location>
</feature>
<dbReference type="PANTHER" id="PTHR40074">
    <property type="entry name" value="O-ACETYLTRANSFERASE WECH"/>
    <property type="match status" value="1"/>
</dbReference>
<keyword evidence="4 7" id="KW-0812">Transmembrane</keyword>
<protein>
    <submittedName>
        <fullName evidence="9">Acyltransferase</fullName>
    </submittedName>
</protein>
<dbReference type="EMBL" id="BMJH01000003">
    <property type="protein sequence ID" value="GGC73682.1"/>
    <property type="molecule type" value="Genomic_DNA"/>
</dbReference>
<dbReference type="GO" id="GO:0009246">
    <property type="term" value="P:enterobacterial common antigen biosynthetic process"/>
    <property type="evidence" value="ECO:0007669"/>
    <property type="project" value="TreeGrafter"/>
</dbReference>